<accession>A0A397S1T2</accession>
<dbReference type="EMBL" id="QKYT01002469">
    <property type="protein sequence ID" value="RIA78659.1"/>
    <property type="molecule type" value="Genomic_DNA"/>
</dbReference>
<gene>
    <name evidence="1" type="ORF">C1645_842734</name>
</gene>
<dbReference type="AlphaFoldDB" id="A0A397S1T2"/>
<dbReference type="Proteomes" id="UP000265703">
    <property type="component" value="Unassembled WGS sequence"/>
</dbReference>
<name>A0A397S1T2_9GLOM</name>
<sequence>MFIQLWGFGLETFGSENGNGNISFVIFSSGNGNGNISFVTFAPGLGKQKYSALEMKTKINVLTERFFSFVDSALETEMET</sequence>
<protein>
    <submittedName>
        <fullName evidence="1">Uncharacterized protein</fullName>
    </submittedName>
</protein>
<evidence type="ECO:0000313" key="1">
    <source>
        <dbReference type="EMBL" id="RIA78659.1"/>
    </source>
</evidence>
<reference evidence="1 2" key="1">
    <citation type="submission" date="2018-06" db="EMBL/GenBank/DDBJ databases">
        <title>Comparative genomics reveals the genomic features of Rhizophagus irregularis, R. cerebriforme, R. diaphanum and Gigaspora rosea, and their symbiotic lifestyle signature.</title>
        <authorList>
            <person name="Morin E."/>
            <person name="San Clemente H."/>
            <person name="Chen E.C.H."/>
            <person name="De La Providencia I."/>
            <person name="Hainaut M."/>
            <person name="Kuo A."/>
            <person name="Kohler A."/>
            <person name="Murat C."/>
            <person name="Tang N."/>
            <person name="Roy S."/>
            <person name="Loubradou J."/>
            <person name="Henrissat B."/>
            <person name="Grigoriev I.V."/>
            <person name="Corradi N."/>
            <person name="Roux C."/>
            <person name="Martin F.M."/>
        </authorList>
    </citation>
    <scope>NUCLEOTIDE SEQUENCE [LARGE SCALE GENOMIC DNA]</scope>
    <source>
        <strain evidence="1 2">DAOM 227022</strain>
    </source>
</reference>
<proteinExistence type="predicted"/>
<comment type="caution">
    <text evidence="1">The sequence shown here is derived from an EMBL/GenBank/DDBJ whole genome shotgun (WGS) entry which is preliminary data.</text>
</comment>
<evidence type="ECO:0000313" key="2">
    <source>
        <dbReference type="Proteomes" id="UP000265703"/>
    </source>
</evidence>
<keyword evidence="2" id="KW-1185">Reference proteome</keyword>
<organism evidence="1 2">
    <name type="scientific">Glomus cerebriforme</name>
    <dbReference type="NCBI Taxonomy" id="658196"/>
    <lineage>
        <taxon>Eukaryota</taxon>
        <taxon>Fungi</taxon>
        <taxon>Fungi incertae sedis</taxon>
        <taxon>Mucoromycota</taxon>
        <taxon>Glomeromycotina</taxon>
        <taxon>Glomeromycetes</taxon>
        <taxon>Glomerales</taxon>
        <taxon>Glomeraceae</taxon>
        <taxon>Glomus</taxon>
    </lineage>
</organism>